<keyword evidence="5" id="KW-0813">Transport</keyword>
<evidence type="ECO:0000259" key="8">
    <source>
        <dbReference type="Pfam" id="PF00263"/>
    </source>
</evidence>
<dbReference type="InterPro" id="IPR050810">
    <property type="entry name" value="Bact_Secretion_Sys_Channel"/>
</dbReference>
<dbReference type="InterPro" id="IPR038591">
    <property type="entry name" value="NolW-like_sf"/>
</dbReference>
<feature type="region of interest" description="Disordered" evidence="6">
    <location>
        <begin position="769"/>
        <end position="930"/>
    </location>
</feature>
<dbReference type="EMBL" id="CP030759">
    <property type="protein sequence ID" value="AXA36421.1"/>
    <property type="molecule type" value="Genomic_DNA"/>
</dbReference>
<keyword evidence="7" id="KW-0812">Transmembrane</keyword>
<sequence>MNYAHYSFKDFGRTLPVAPPMGECLHAHLERRKERSDLMRKQSAMKWYVLVLGLITTLLLLTTGVRAEPEEEGDRPDPGASPSAPANQGMATPAPVSVSAQPTEGVPAGTPPPPPGFVPEGMMTVAPGATGAMATTGAPSASGQPEAGTAPVDTSALPVATPTPSDGKISLVFNDAPIERVVAELSRKSGKNVVARGKTVGQKVTIIARDMPLERILDIIVNQKPNWLWYPAEGRADTFEIWDQESFRAEVLPKQVRQKVFVPREITAEEAYKAIQGVLTPNVGAASFDPRSNKVIVTDLPYVLELVQRLIEQIDVKFVTRVFYIAHADVNSIAEKLSNLKSPAAPAPEVDERTHQIIVRDRLEVIRQMELLVETLDIGPEMRVYDLNNIGWEGADRQDLEDAISEVLTPNAYYKINVQSGKLIVEDVPEVHEKIEKILEAFDQPAKQVLIQAEIIETAFREGLSYGTDWTISGDLFSAVIDGLTGRSTSSSSGTGSGSSTGNTQGGSVPVGSGTLDKTTLGFLDFRKEFPIFSGGSGGLTGQYLSRHAYISLKAAMNDARTRILQQPRAIVKNQKEVVFSVGEKVPFFTGGVYTTNVRNDTTGFTATELPQQNLINVGLDLNIRPTIYNNGLVEMEVEISNDSAVITQRIFNDKKYDAVGTKNQEIQSTLIIPSGETRVIGGLVRQDRNESRSGIPGLVKIPVVGPLLFGKYEKPSEQNGRQMLLIFLTPTIVAEKPTDMLKYKGRVVTSEDEVSALESPEFPVAATRSDVALEPLPPPEIPKSAYKPAERRVAQRTGASTPSALEAEEMPVEEPDSASEPTEGMQDLKRMRIQEKVTTGADALAPRLVGPKGALTAGETKPAASPTPAAAPQAPAPGGVRMPMGTPAGQPGRPGFPVYSQQPPTGAQTPARGGQRQPFPSPGRVETRY</sequence>
<proteinExistence type="inferred from homology"/>
<evidence type="ECO:0000259" key="9">
    <source>
        <dbReference type="Pfam" id="PF03958"/>
    </source>
</evidence>
<dbReference type="Gene3D" id="3.30.1370.120">
    <property type="match status" value="2"/>
</dbReference>
<dbReference type="InterPro" id="IPR004846">
    <property type="entry name" value="T2SS/T3SS_dom"/>
</dbReference>
<dbReference type="PANTHER" id="PTHR30332:SF17">
    <property type="entry name" value="TYPE IV PILIATION SYSTEM PROTEIN DR_0774-RELATED"/>
    <property type="match status" value="1"/>
</dbReference>
<evidence type="ECO:0000256" key="2">
    <source>
        <dbReference type="ARBA" id="ARBA00022729"/>
    </source>
</evidence>
<keyword evidence="3 7" id="KW-0472">Membrane</keyword>
<dbReference type="PRINTS" id="PR00811">
    <property type="entry name" value="BCTERIALGSPD"/>
</dbReference>
<feature type="compositionally biased region" description="Basic and acidic residues" evidence="6">
    <location>
        <begin position="827"/>
        <end position="836"/>
    </location>
</feature>
<dbReference type="GO" id="GO:0015627">
    <property type="term" value="C:type II protein secretion system complex"/>
    <property type="evidence" value="ECO:0007669"/>
    <property type="project" value="TreeGrafter"/>
</dbReference>
<dbReference type="KEGG" id="schv:BRCON_1644"/>
<dbReference type="Pfam" id="PF00263">
    <property type="entry name" value="Secretin"/>
    <property type="match status" value="1"/>
</dbReference>
<dbReference type="InterPro" id="IPR001775">
    <property type="entry name" value="GspD/PilQ"/>
</dbReference>
<dbReference type="Proteomes" id="UP000262583">
    <property type="component" value="Chromosome"/>
</dbReference>
<name>A0A2Z4Y5C2_SUMC1</name>
<reference evidence="10 11" key="1">
    <citation type="submission" date="2018-05" db="EMBL/GenBank/DDBJ databases">
        <title>A metagenomic window into the 2 km-deep terrestrial subsurface aquifer revealed taxonomically and functionally diverse microbial community comprising novel uncultured bacterial lineages.</title>
        <authorList>
            <person name="Kadnikov V.V."/>
            <person name="Mardanov A.V."/>
            <person name="Beletsky A.V."/>
            <person name="Banks D."/>
            <person name="Pimenov N.V."/>
            <person name="Frank Y.A."/>
            <person name="Karnachuk O.V."/>
            <person name="Ravin N.V."/>
        </authorList>
    </citation>
    <scope>NUCLEOTIDE SEQUENCE [LARGE SCALE GENOMIC DNA]</scope>
    <source>
        <strain evidence="10">BY</strain>
    </source>
</reference>
<dbReference type="PANTHER" id="PTHR30332">
    <property type="entry name" value="PROBABLE GENERAL SECRETION PATHWAY PROTEIN D"/>
    <property type="match status" value="1"/>
</dbReference>
<evidence type="ECO:0000256" key="4">
    <source>
        <dbReference type="RuleBase" id="RU004003"/>
    </source>
</evidence>
<dbReference type="GO" id="GO:0009279">
    <property type="term" value="C:cell outer membrane"/>
    <property type="evidence" value="ECO:0007669"/>
    <property type="project" value="UniProtKB-SubCell"/>
</dbReference>
<accession>A0A2Z4Y5C2</accession>
<comment type="similarity">
    <text evidence="4">Belongs to the bacterial secretin family.</text>
</comment>
<feature type="region of interest" description="Disordered" evidence="6">
    <location>
        <begin position="488"/>
        <end position="512"/>
    </location>
</feature>
<dbReference type="GO" id="GO:0009306">
    <property type="term" value="P:protein secretion"/>
    <property type="evidence" value="ECO:0007669"/>
    <property type="project" value="InterPro"/>
</dbReference>
<evidence type="ECO:0000256" key="7">
    <source>
        <dbReference type="SAM" id="Phobius"/>
    </source>
</evidence>
<organism evidence="10 11">
    <name type="scientific">Sumerlaea chitinivorans</name>
    <dbReference type="NCBI Taxonomy" id="2250252"/>
    <lineage>
        <taxon>Bacteria</taxon>
        <taxon>Candidatus Sumerlaeota</taxon>
        <taxon>Candidatus Sumerlaeia</taxon>
        <taxon>Candidatus Sumerlaeales</taxon>
        <taxon>Candidatus Sumerlaeaceae</taxon>
        <taxon>Candidatus Sumerlaea</taxon>
    </lineage>
</organism>
<dbReference type="Pfam" id="PF03958">
    <property type="entry name" value="Secretin_N"/>
    <property type="match status" value="1"/>
</dbReference>
<feature type="transmembrane region" description="Helical" evidence="7">
    <location>
        <begin position="47"/>
        <end position="65"/>
    </location>
</feature>
<feature type="domain" description="NolW-like" evidence="9">
    <location>
        <begin position="259"/>
        <end position="316"/>
    </location>
</feature>
<comment type="subcellular location">
    <subcellularLocation>
        <location evidence="5">Cell outer membrane</location>
    </subcellularLocation>
    <subcellularLocation>
        <location evidence="1">Membrane</location>
    </subcellularLocation>
</comment>
<feature type="compositionally biased region" description="Low complexity" evidence="6">
    <location>
        <begin position="488"/>
        <end position="508"/>
    </location>
</feature>
<evidence type="ECO:0000313" key="10">
    <source>
        <dbReference type="EMBL" id="AXA36421.1"/>
    </source>
</evidence>
<feature type="compositionally biased region" description="Low complexity" evidence="6">
    <location>
        <begin position="118"/>
        <end position="143"/>
    </location>
</feature>
<dbReference type="InterPro" id="IPR005644">
    <property type="entry name" value="NolW-like"/>
</dbReference>
<evidence type="ECO:0000256" key="6">
    <source>
        <dbReference type="SAM" id="MobiDB-lite"/>
    </source>
</evidence>
<feature type="region of interest" description="Disordered" evidence="6">
    <location>
        <begin position="67"/>
        <end position="165"/>
    </location>
</feature>
<keyword evidence="2" id="KW-0732">Signal</keyword>
<evidence type="ECO:0000256" key="3">
    <source>
        <dbReference type="ARBA" id="ARBA00023136"/>
    </source>
</evidence>
<evidence type="ECO:0000313" key="11">
    <source>
        <dbReference type="Proteomes" id="UP000262583"/>
    </source>
</evidence>
<feature type="compositionally biased region" description="Low complexity" evidence="6">
    <location>
        <begin position="863"/>
        <end position="878"/>
    </location>
</feature>
<evidence type="ECO:0000256" key="1">
    <source>
        <dbReference type="ARBA" id="ARBA00004370"/>
    </source>
</evidence>
<keyword evidence="7" id="KW-1133">Transmembrane helix</keyword>
<evidence type="ECO:0000256" key="5">
    <source>
        <dbReference type="RuleBase" id="RU004004"/>
    </source>
</evidence>
<dbReference type="AlphaFoldDB" id="A0A2Z4Y5C2"/>
<gene>
    <name evidence="10" type="ORF">BRCON_1644</name>
</gene>
<feature type="domain" description="Type II/III secretion system secretin-like" evidence="8">
    <location>
        <begin position="558"/>
        <end position="734"/>
    </location>
</feature>
<protein>
    <submittedName>
        <fullName evidence="10">Type IV pilus biogenesis protein PilQ</fullName>
    </submittedName>
</protein>
<feature type="compositionally biased region" description="Acidic residues" evidence="6">
    <location>
        <begin position="807"/>
        <end position="818"/>
    </location>
</feature>
<feature type="compositionally biased region" description="Polar residues" evidence="6">
    <location>
        <begin position="900"/>
        <end position="909"/>
    </location>
</feature>